<gene>
    <name evidence="1" type="ORF">FKW44_017730</name>
</gene>
<dbReference type="AlphaFoldDB" id="A0A7T8GTF3"/>
<proteinExistence type="predicted"/>
<organism evidence="1 2">
    <name type="scientific">Caligus rogercresseyi</name>
    <name type="common">Sea louse</name>
    <dbReference type="NCBI Taxonomy" id="217165"/>
    <lineage>
        <taxon>Eukaryota</taxon>
        <taxon>Metazoa</taxon>
        <taxon>Ecdysozoa</taxon>
        <taxon>Arthropoda</taxon>
        <taxon>Crustacea</taxon>
        <taxon>Multicrustacea</taxon>
        <taxon>Hexanauplia</taxon>
        <taxon>Copepoda</taxon>
        <taxon>Siphonostomatoida</taxon>
        <taxon>Caligidae</taxon>
        <taxon>Caligus</taxon>
    </lineage>
</organism>
<accession>A0A7T8GTF3</accession>
<sequence>MDSRSSSILEDISGNGALSVESVELAAHEVAKSPNGSLAEASYIGEVVRT</sequence>
<reference evidence="2" key="1">
    <citation type="submission" date="2021-01" db="EMBL/GenBank/DDBJ databases">
        <title>Caligus Genome Assembly.</title>
        <authorList>
            <person name="Gallardo-Escarate C."/>
        </authorList>
    </citation>
    <scope>NUCLEOTIDE SEQUENCE [LARGE SCALE GENOMIC DNA]</scope>
</reference>
<evidence type="ECO:0000313" key="1">
    <source>
        <dbReference type="EMBL" id="QQP37460.1"/>
    </source>
</evidence>
<dbReference type="EMBL" id="CP045901">
    <property type="protein sequence ID" value="QQP37460.1"/>
    <property type="molecule type" value="Genomic_DNA"/>
</dbReference>
<evidence type="ECO:0000313" key="2">
    <source>
        <dbReference type="Proteomes" id="UP000595437"/>
    </source>
</evidence>
<feature type="non-terminal residue" evidence="1">
    <location>
        <position position="50"/>
    </location>
</feature>
<protein>
    <submittedName>
        <fullName evidence="1">Uncharacterized protein</fullName>
    </submittedName>
</protein>
<name>A0A7T8GTF3_CALRO</name>
<dbReference type="Proteomes" id="UP000595437">
    <property type="component" value="Chromosome 12"/>
</dbReference>
<keyword evidence="2" id="KW-1185">Reference proteome</keyword>